<feature type="region of interest" description="Disordered" evidence="2">
    <location>
        <begin position="235"/>
        <end position="263"/>
    </location>
</feature>
<dbReference type="Pfam" id="PF07690">
    <property type="entry name" value="MFS_1"/>
    <property type="match status" value="2"/>
</dbReference>
<dbReference type="STRING" id="1081104.A0A162JJ08"/>
<evidence type="ECO:0000313" key="6">
    <source>
        <dbReference type="Proteomes" id="UP000076744"/>
    </source>
</evidence>
<feature type="transmembrane region" description="Helical" evidence="3">
    <location>
        <begin position="282"/>
        <end position="308"/>
    </location>
</feature>
<dbReference type="OrthoDB" id="10027823at2759"/>
<feature type="transmembrane region" description="Helical" evidence="3">
    <location>
        <begin position="164"/>
        <end position="186"/>
    </location>
</feature>
<accession>A0A162JJ08</accession>
<feature type="transmembrane region" description="Helical" evidence="3">
    <location>
        <begin position="70"/>
        <end position="92"/>
    </location>
</feature>
<sequence>MDDHAPQPPPPRPHLLYRILSEVGLVTLFRSPRDIKLLCLQRFVRLFAYGVTTLILVAYLQLLGHSRTRVGLFMTLTLAGDVVISFFLTLFADRLGRKAILSLGALLMTASGVVFALFSNYWVLLLAAVLGVISPAGNEIGPFRAVEESIVAHLTPKEQRAEVYAWYTLFAPAGSAFGMVASGWAIEAARKRLGWELLGAYRGAFVAYAILGLVKFLLTVMLSREVELEEVVVPPAPAPTPTEADERAPLLSGTPEPEQPSKKKRSRLAAMLPHISPESKKVTAILCILFAIDSLGSGLASLSWVTFYFRSQFGIEEGKLGSLFFTTSIISAITVLVASSIAKRLGNVKTMVFTHLPSAVFLALIPIPSDPKYAVMFLVLRASLQSMDSAPRTAFLATILQPGERTSVMGAVNVVKTTAQSMGPLITGVLASHGLFWLTFVVAGSLKGTYDLLLLAVFKNYGRHRTG</sequence>
<dbReference type="InterPro" id="IPR036259">
    <property type="entry name" value="MFS_trans_sf"/>
</dbReference>
<evidence type="ECO:0000313" key="5">
    <source>
        <dbReference type="EMBL" id="OAA69732.1"/>
    </source>
</evidence>
<comment type="caution">
    <text evidence="5">The sequence shown here is derived from an EMBL/GenBank/DDBJ whole genome shotgun (WGS) entry which is preliminary data.</text>
</comment>
<dbReference type="InterPro" id="IPR011701">
    <property type="entry name" value="MFS"/>
</dbReference>
<feature type="domain" description="Major facilitator superfamily (MFS) profile" evidence="4">
    <location>
        <begin position="34"/>
        <end position="462"/>
    </location>
</feature>
<dbReference type="Gene3D" id="1.20.1250.20">
    <property type="entry name" value="MFS general substrate transporter like domains"/>
    <property type="match status" value="1"/>
</dbReference>
<dbReference type="GeneID" id="30019294"/>
<reference evidence="5 6" key="1">
    <citation type="journal article" date="2016" name="Genome Biol. Evol.">
        <title>Divergent and convergent evolution of fungal pathogenicity.</title>
        <authorList>
            <person name="Shang Y."/>
            <person name="Xiao G."/>
            <person name="Zheng P."/>
            <person name="Cen K."/>
            <person name="Zhan S."/>
            <person name="Wang C."/>
        </authorList>
    </citation>
    <scope>NUCLEOTIDE SEQUENCE [LARGE SCALE GENOMIC DNA]</scope>
    <source>
        <strain evidence="5 6">ARSEF 2679</strain>
    </source>
</reference>
<evidence type="ECO:0000259" key="4">
    <source>
        <dbReference type="PROSITE" id="PS50850"/>
    </source>
</evidence>
<dbReference type="PANTHER" id="PTHR23520:SF5">
    <property type="entry name" value="TRANSPORTER, PUTATIVE (AFU_ORTHOLOGUE AFUA_3G04000)-RELATED"/>
    <property type="match status" value="1"/>
</dbReference>
<organism evidence="5 6">
    <name type="scientific">Cordyceps fumosorosea (strain ARSEF 2679)</name>
    <name type="common">Isaria fumosorosea</name>
    <dbReference type="NCBI Taxonomy" id="1081104"/>
    <lineage>
        <taxon>Eukaryota</taxon>
        <taxon>Fungi</taxon>
        <taxon>Dikarya</taxon>
        <taxon>Ascomycota</taxon>
        <taxon>Pezizomycotina</taxon>
        <taxon>Sordariomycetes</taxon>
        <taxon>Hypocreomycetidae</taxon>
        <taxon>Hypocreales</taxon>
        <taxon>Cordycipitaceae</taxon>
        <taxon>Cordyceps</taxon>
    </lineage>
</organism>
<feature type="transmembrane region" description="Helical" evidence="3">
    <location>
        <begin position="435"/>
        <end position="458"/>
    </location>
</feature>
<protein>
    <submittedName>
        <fullName evidence="5">MFS transporter</fullName>
    </submittedName>
</protein>
<keyword evidence="3" id="KW-1133">Transmembrane helix</keyword>
<evidence type="ECO:0000256" key="1">
    <source>
        <dbReference type="ARBA" id="ARBA00004141"/>
    </source>
</evidence>
<keyword evidence="6" id="KW-1185">Reference proteome</keyword>
<feature type="transmembrane region" description="Helical" evidence="3">
    <location>
        <begin position="99"/>
        <end position="118"/>
    </location>
</feature>
<dbReference type="PROSITE" id="PS50850">
    <property type="entry name" value="MFS"/>
    <property type="match status" value="1"/>
</dbReference>
<comment type="subcellular location">
    <subcellularLocation>
        <location evidence="1">Membrane</location>
        <topology evidence="1">Multi-pass membrane protein</topology>
    </subcellularLocation>
</comment>
<dbReference type="AlphaFoldDB" id="A0A162JJ08"/>
<feature type="transmembrane region" description="Helical" evidence="3">
    <location>
        <begin position="320"/>
        <end position="338"/>
    </location>
</feature>
<proteinExistence type="predicted"/>
<dbReference type="RefSeq" id="XP_018706336.1">
    <property type="nucleotide sequence ID" value="XM_018846608.1"/>
</dbReference>
<dbReference type="PANTHER" id="PTHR23520">
    <property type="entry name" value="TRANSPORTER, PUTATIVE (AFU_ORTHOLOGUE AFUA_3G04000)-RELATED"/>
    <property type="match status" value="1"/>
</dbReference>
<evidence type="ECO:0000256" key="2">
    <source>
        <dbReference type="SAM" id="MobiDB-lite"/>
    </source>
</evidence>
<keyword evidence="3" id="KW-0472">Membrane</keyword>
<keyword evidence="3" id="KW-0812">Transmembrane</keyword>
<dbReference type="InterPro" id="IPR020846">
    <property type="entry name" value="MFS_dom"/>
</dbReference>
<gene>
    <name evidence="5" type="ORF">ISF_03002</name>
</gene>
<dbReference type="Proteomes" id="UP000076744">
    <property type="component" value="Unassembled WGS sequence"/>
</dbReference>
<dbReference type="SUPFAM" id="SSF103473">
    <property type="entry name" value="MFS general substrate transporter"/>
    <property type="match status" value="1"/>
</dbReference>
<evidence type="ECO:0000256" key="3">
    <source>
        <dbReference type="SAM" id="Phobius"/>
    </source>
</evidence>
<name>A0A162JJ08_CORFA</name>
<dbReference type="EMBL" id="AZHB01000005">
    <property type="protein sequence ID" value="OAA69732.1"/>
    <property type="molecule type" value="Genomic_DNA"/>
</dbReference>
<dbReference type="GO" id="GO:0000329">
    <property type="term" value="C:fungal-type vacuole membrane"/>
    <property type="evidence" value="ECO:0007669"/>
    <property type="project" value="TreeGrafter"/>
</dbReference>
<feature type="transmembrane region" description="Helical" evidence="3">
    <location>
        <begin position="198"/>
        <end position="218"/>
    </location>
</feature>
<feature type="transmembrane region" description="Helical" evidence="3">
    <location>
        <begin position="43"/>
        <end position="64"/>
    </location>
</feature>
<dbReference type="GO" id="GO:0022857">
    <property type="term" value="F:transmembrane transporter activity"/>
    <property type="evidence" value="ECO:0007669"/>
    <property type="project" value="InterPro"/>
</dbReference>